<evidence type="ECO:0000259" key="4">
    <source>
        <dbReference type="SMART" id="SM00797"/>
    </source>
</evidence>
<keyword evidence="3" id="KW-0067">ATP-binding</keyword>
<evidence type="ECO:0000313" key="6">
    <source>
        <dbReference type="Proteomes" id="UP000538292"/>
    </source>
</evidence>
<dbReference type="RefSeq" id="WP_181738758.1">
    <property type="nucleotide sequence ID" value="NZ_JACEOL010000018.1"/>
</dbReference>
<dbReference type="Gene3D" id="2.40.100.10">
    <property type="entry name" value="Cyclophilin-like"/>
    <property type="match status" value="1"/>
</dbReference>
<protein>
    <submittedName>
        <fullName evidence="5">Biotin-dependent carboxyltransferase family protein</fullName>
    </submittedName>
</protein>
<evidence type="ECO:0000256" key="1">
    <source>
        <dbReference type="ARBA" id="ARBA00022741"/>
    </source>
</evidence>
<dbReference type="PANTHER" id="PTHR43309:SF5">
    <property type="entry name" value="5-OXOPROLINASE SUBUNIT C"/>
    <property type="match status" value="1"/>
</dbReference>
<dbReference type="GO" id="GO:0016787">
    <property type="term" value="F:hydrolase activity"/>
    <property type="evidence" value="ECO:0007669"/>
    <property type="project" value="UniProtKB-KW"/>
</dbReference>
<keyword evidence="5" id="KW-0808">Transferase</keyword>
<feature type="domain" description="Carboxyltransferase" evidence="4">
    <location>
        <begin position="24"/>
        <end position="321"/>
    </location>
</feature>
<gene>
    <name evidence="5" type="ORF">H2C83_05835</name>
</gene>
<dbReference type="InterPro" id="IPR052708">
    <property type="entry name" value="PxpC"/>
</dbReference>
<dbReference type="PANTHER" id="PTHR43309">
    <property type="entry name" value="5-OXOPROLINASE SUBUNIT C"/>
    <property type="match status" value="1"/>
</dbReference>
<keyword evidence="2" id="KW-0378">Hydrolase</keyword>
<comment type="caution">
    <text evidence="5">The sequence shown here is derived from an EMBL/GenBank/DDBJ whole genome shotgun (WGS) entry which is preliminary data.</text>
</comment>
<organism evidence="5 6">
    <name type="scientific">Thermoactinomyces mirandus</name>
    <dbReference type="NCBI Taxonomy" id="2756294"/>
    <lineage>
        <taxon>Bacteria</taxon>
        <taxon>Bacillati</taxon>
        <taxon>Bacillota</taxon>
        <taxon>Bacilli</taxon>
        <taxon>Bacillales</taxon>
        <taxon>Thermoactinomycetaceae</taxon>
        <taxon>Thermoactinomyces</taxon>
    </lineage>
</organism>
<evidence type="ECO:0000256" key="2">
    <source>
        <dbReference type="ARBA" id="ARBA00022801"/>
    </source>
</evidence>
<dbReference type="SMART" id="SM00797">
    <property type="entry name" value="AHS2"/>
    <property type="match status" value="1"/>
</dbReference>
<dbReference type="Proteomes" id="UP000538292">
    <property type="component" value="Unassembled WGS sequence"/>
</dbReference>
<evidence type="ECO:0000256" key="3">
    <source>
        <dbReference type="ARBA" id="ARBA00022840"/>
    </source>
</evidence>
<proteinExistence type="predicted"/>
<keyword evidence="6" id="KW-1185">Reference proteome</keyword>
<accession>A0A7W2ARR1</accession>
<name>A0A7W2ARR1_9BACL</name>
<evidence type="ECO:0000313" key="5">
    <source>
        <dbReference type="EMBL" id="MBA4601850.1"/>
    </source>
</evidence>
<sequence length="335" mass="37164">MSIKVIRAGMLTSIQDLGRYGMQKHGIIVSGAMDPFALRVGNLLVGNEEREAALEITMLGPTLQFLEDSLIAICGGNLSPKIDGHKIPGWRPILVKKGSILEFGAARSGCRAYLTLAGGFDIPQVMGSRSTYLRAGLGGFQGRALKKGDILNLRAPSELANKMKDSLSKTTGVQLFSTSKWSVSNRLLSFYQKKTIIRVLPGNQFYRFTWDSRKKFFTRDFFITQQSDRMGYQLKGPQTRLSEPLELVSEAVSTGTVQIPPAGNPIILMADRQTTGGYPKIAQIINVDIPILAQIKPGEKIRFQMVTLEESQELYRTREVEIRKLKLAIASKVQR</sequence>
<dbReference type="Pfam" id="PF02626">
    <property type="entry name" value="CT_A_B"/>
    <property type="match status" value="1"/>
</dbReference>
<dbReference type="InterPro" id="IPR029000">
    <property type="entry name" value="Cyclophilin-like_dom_sf"/>
</dbReference>
<dbReference type="GO" id="GO:0016740">
    <property type="term" value="F:transferase activity"/>
    <property type="evidence" value="ECO:0007669"/>
    <property type="project" value="UniProtKB-KW"/>
</dbReference>
<dbReference type="InterPro" id="IPR003778">
    <property type="entry name" value="CT_A_B"/>
</dbReference>
<dbReference type="SUPFAM" id="SSF50891">
    <property type="entry name" value="Cyclophilin-like"/>
    <property type="match status" value="1"/>
</dbReference>
<keyword evidence="1" id="KW-0547">Nucleotide-binding</keyword>
<dbReference type="EMBL" id="JACEOL010000018">
    <property type="protein sequence ID" value="MBA4601850.1"/>
    <property type="molecule type" value="Genomic_DNA"/>
</dbReference>
<dbReference type="NCBIfam" id="TIGR00724">
    <property type="entry name" value="urea_amlyse_rel"/>
    <property type="match status" value="1"/>
</dbReference>
<reference evidence="5 6" key="1">
    <citation type="submission" date="2020-07" db="EMBL/GenBank/DDBJ databases">
        <title>Thermoactinomyces phylogeny.</title>
        <authorList>
            <person name="Dunlap C."/>
        </authorList>
    </citation>
    <scope>NUCLEOTIDE SEQUENCE [LARGE SCALE GENOMIC DNA]</scope>
    <source>
        <strain evidence="5 6">AMNI-1</strain>
    </source>
</reference>
<dbReference type="AlphaFoldDB" id="A0A7W2ARR1"/>
<dbReference type="GO" id="GO:0005524">
    <property type="term" value="F:ATP binding"/>
    <property type="evidence" value="ECO:0007669"/>
    <property type="project" value="UniProtKB-KW"/>
</dbReference>